<proteinExistence type="predicted"/>
<dbReference type="EMBL" id="AJWZ01006210">
    <property type="protein sequence ID" value="EKC60432.1"/>
    <property type="molecule type" value="Genomic_DNA"/>
</dbReference>
<accession>K1SIC6</accession>
<dbReference type="AlphaFoldDB" id="K1SIC6"/>
<gene>
    <name evidence="1" type="ORF">OBE_08980</name>
</gene>
<sequence length="71" mass="7914">MTVGYTLPGNLTSKWGISKARFYVSASNLFIITGYSGYDPEVDIQTGLTCGMDYNRYPRSRSFVLGTNITF</sequence>
<evidence type="ECO:0000313" key="1">
    <source>
        <dbReference type="EMBL" id="EKC60432.1"/>
    </source>
</evidence>
<protein>
    <recommendedName>
        <fullName evidence="2">TonB-dependent receptor</fullName>
    </recommendedName>
</protein>
<reference evidence="1" key="1">
    <citation type="journal article" date="2013" name="Environ. Microbiol.">
        <title>Microbiota from the distal guts of lean and obese adolescents exhibit partial functional redundancy besides clear differences in community structure.</title>
        <authorList>
            <person name="Ferrer M."/>
            <person name="Ruiz A."/>
            <person name="Lanza F."/>
            <person name="Haange S.B."/>
            <person name="Oberbach A."/>
            <person name="Till H."/>
            <person name="Bargiela R."/>
            <person name="Campoy C."/>
            <person name="Segura M.T."/>
            <person name="Richter M."/>
            <person name="von Bergen M."/>
            <person name="Seifert J."/>
            <person name="Suarez A."/>
        </authorList>
    </citation>
    <scope>NUCLEOTIDE SEQUENCE</scope>
</reference>
<evidence type="ECO:0008006" key="2">
    <source>
        <dbReference type="Google" id="ProtNLM"/>
    </source>
</evidence>
<comment type="caution">
    <text evidence="1">The sequence shown here is derived from an EMBL/GenBank/DDBJ whole genome shotgun (WGS) entry which is preliminary data.</text>
</comment>
<name>K1SIC6_9ZZZZ</name>
<organism evidence="1">
    <name type="scientific">human gut metagenome</name>
    <dbReference type="NCBI Taxonomy" id="408170"/>
    <lineage>
        <taxon>unclassified sequences</taxon>
        <taxon>metagenomes</taxon>
        <taxon>organismal metagenomes</taxon>
    </lineage>
</organism>